<sequence length="102" mass="11443">MSDNSSEDLLAAAGQMLGNQARNEVLRVLVRRGEVSVPTIAKETHIRADTVTRHINELEDLGVAKIDLPRGSRHGRRFTVRLDRERYKALFNAWVGAMDSES</sequence>
<accession>A0A1X9LTC7</accession>
<geneLocation type="plasmid" evidence="1">
    <name>unnamed1</name>
</geneLocation>
<dbReference type="SMART" id="SM00418">
    <property type="entry name" value="HTH_ARSR"/>
    <property type="match status" value="1"/>
</dbReference>
<dbReference type="InterPro" id="IPR036388">
    <property type="entry name" value="WH-like_DNA-bd_sf"/>
</dbReference>
<gene>
    <name evidence="1" type="ORF">B5808_20000</name>
</gene>
<dbReference type="InterPro" id="IPR001845">
    <property type="entry name" value="HTH_ArsR_DNA-bd_dom"/>
</dbReference>
<reference evidence="1 2" key="1">
    <citation type="submission" date="2017-04" db="EMBL/GenBank/DDBJ databases">
        <authorList>
            <person name="Afonso C.L."/>
            <person name="Miller P.J."/>
            <person name="Scott M.A."/>
            <person name="Spackman E."/>
            <person name="Goraichik I."/>
            <person name="Dimitrov K.M."/>
            <person name="Suarez D.L."/>
            <person name="Swayne D.E."/>
        </authorList>
    </citation>
    <scope>NUCLEOTIDE SEQUENCE [LARGE SCALE GENOMIC DNA]</scope>
    <source>
        <strain evidence="2">XA(T)</strain>
        <plasmid evidence="2">Plasmid unnamed1</plasmid>
    </source>
</reference>
<dbReference type="KEGG" id="cphy:B5808_20000"/>
<protein>
    <submittedName>
        <fullName evidence="1">Uncharacterized protein</fullName>
    </submittedName>
</protein>
<dbReference type="RefSeq" id="WP_085021797.1">
    <property type="nucleotide sequence ID" value="NZ_BMHD01000003.1"/>
</dbReference>
<dbReference type="Gene3D" id="1.10.10.10">
    <property type="entry name" value="Winged helix-like DNA-binding domain superfamily/Winged helix DNA-binding domain"/>
    <property type="match status" value="1"/>
</dbReference>
<keyword evidence="2" id="KW-1185">Reference proteome</keyword>
<evidence type="ECO:0000313" key="2">
    <source>
        <dbReference type="Proteomes" id="UP000192775"/>
    </source>
</evidence>
<proteinExistence type="predicted"/>
<dbReference type="EMBL" id="CP020716">
    <property type="protein sequence ID" value="ARJ07662.1"/>
    <property type="molecule type" value="Genomic_DNA"/>
</dbReference>
<name>A0A1X9LTC7_9MICO</name>
<dbReference type="InterPro" id="IPR036390">
    <property type="entry name" value="WH_DNA-bd_sf"/>
</dbReference>
<organism evidence="1 2">
    <name type="scientific">Cnuibacter physcomitrellae</name>
    <dbReference type="NCBI Taxonomy" id="1619308"/>
    <lineage>
        <taxon>Bacteria</taxon>
        <taxon>Bacillati</taxon>
        <taxon>Actinomycetota</taxon>
        <taxon>Actinomycetes</taxon>
        <taxon>Micrococcales</taxon>
        <taxon>Microbacteriaceae</taxon>
        <taxon>Cnuibacter</taxon>
    </lineage>
</organism>
<dbReference type="Proteomes" id="UP000192775">
    <property type="component" value="Plasmid unnamed1"/>
</dbReference>
<evidence type="ECO:0000313" key="1">
    <source>
        <dbReference type="EMBL" id="ARJ07662.1"/>
    </source>
</evidence>
<dbReference type="Pfam" id="PF12802">
    <property type="entry name" value="MarR_2"/>
    <property type="match status" value="1"/>
</dbReference>
<dbReference type="InterPro" id="IPR000835">
    <property type="entry name" value="HTH_MarR-typ"/>
</dbReference>
<keyword evidence="1" id="KW-0614">Plasmid</keyword>
<dbReference type="AlphaFoldDB" id="A0A1X9LTC7"/>
<dbReference type="GO" id="GO:0003700">
    <property type="term" value="F:DNA-binding transcription factor activity"/>
    <property type="evidence" value="ECO:0007669"/>
    <property type="project" value="InterPro"/>
</dbReference>
<dbReference type="SUPFAM" id="SSF46785">
    <property type="entry name" value="Winged helix' DNA-binding domain"/>
    <property type="match status" value="1"/>
</dbReference>